<evidence type="ECO:0000256" key="5">
    <source>
        <dbReference type="HAMAP-Rule" id="MF_01684"/>
    </source>
</evidence>
<organism evidence="7 8">
    <name type="scientific">Shouchella xiaoxiensis</name>
    <dbReference type="NCBI Taxonomy" id="766895"/>
    <lineage>
        <taxon>Bacteria</taxon>
        <taxon>Bacillati</taxon>
        <taxon>Bacillota</taxon>
        <taxon>Bacilli</taxon>
        <taxon>Bacillales</taxon>
        <taxon>Bacillaceae</taxon>
        <taxon>Shouchella</taxon>
    </lineage>
</organism>
<comment type="function">
    <text evidence="5">Catalyzes the irreversible cleavage of the glycosidic bond in both 5'-methylthioadenosine (MTA) and S-adenosylhomocysteine (SAH/AdoHcy) to adenine and the corresponding thioribose, 5'-methylthioribose and S-ribosylhomocysteine, respectively. Also cleaves 5'-deoxyadenosine, a toxic by-product of radical S-adenosylmethionine (SAM) enzymes, into 5-deoxyribose and adenine.</text>
</comment>
<dbReference type="HAMAP" id="MF_01684">
    <property type="entry name" value="Salvage_MtnN"/>
    <property type="match status" value="1"/>
</dbReference>
<dbReference type="EMBL" id="JAFBCV010000003">
    <property type="protein sequence ID" value="MBM7838035.1"/>
    <property type="molecule type" value="Genomic_DNA"/>
</dbReference>
<keyword evidence="2 5" id="KW-0028">Amino-acid biosynthesis</keyword>
<dbReference type="InterPro" id="IPR035994">
    <property type="entry name" value="Nucleoside_phosphorylase_sf"/>
</dbReference>
<evidence type="ECO:0000256" key="3">
    <source>
        <dbReference type="ARBA" id="ARBA00022801"/>
    </source>
</evidence>
<gene>
    <name evidence="5" type="primary">mtnN</name>
    <name evidence="7" type="ORF">JOC54_001266</name>
</gene>
<accession>A0ABS2STA0</accession>
<comment type="catalytic activity">
    <reaction evidence="5">
        <text>S-adenosyl-L-homocysteine + H2O = S-(5-deoxy-D-ribos-5-yl)-L-homocysteine + adenine</text>
        <dbReference type="Rhea" id="RHEA:17805"/>
        <dbReference type="ChEBI" id="CHEBI:15377"/>
        <dbReference type="ChEBI" id="CHEBI:16708"/>
        <dbReference type="ChEBI" id="CHEBI:57856"/>
        <dbReference type="ChEBI" id="CHEBI:58195"/>
        <dbReference type="EC" id="3.2.2.9"/>
    </reaction>
</comment>
<dbReference type="GO" id="GO:0008782">
    <property type="term" value="F:adenosylhomocysteine nucleosidase activity"/>
    <property type="evidence" value="ECO:0007669"/>
    <property type="project" value="UniProtKB-EC"/>
</dbReference>
<dbReference type="InterPro" id="IPR000845">
    <property type="entry name" value="Nucleoside_phosphorylase_d"/>
</dbReference>
<dbReference type="NCBIfam" id="NF004079">
    <property type="entry name" value="PRK05584.1"/>
    <property type="match status" value="1"/>
</dbReference>
<keyword evidence="8" id="KW-1185">Reference proteome</keyword>
<dbReference type="Gene3D" id="3.40.50.1580">
    <property type="entry name" value="Nucleoside phosphorylase domain"/>
    <property type="match status" value="1"/>
</dbReference>
<dbReference type="CDD" id="cd09008">
    <property type="entry name" value="MTAN"/>
    <property type="match status" value="1"/>
</dbReference>
<evidence type="ECO:0000313" key="8">
    <source>
        <dbReference type="Proteomes" id="UP001179280"/>
    </source>
</evidence>
<dbReference type="Pfam" id="PF01048">
    <property type="entry name" value="PNP_UDP_1"/>
    <property type="match status" value="1"/>
</dbReference>
<comment type="catalytic activity">
    <reaction evidence="5">
        <text>S-methyl-5'-thioadenosine + H2O = 5-(methylsulfanyl)-D-ribose + adenine</text>
        <dbReference type="Rhea" id="RHEA:13617"/>
        <dbReference type="ChEBI" id="CHEBI:15377"/>
        <dbReference type="ChEBI" id="CHEBI:16708"/>
        <dbReference type="ChEBI" id="CHEBI:17509"/>
        <dbReference type="ChEBI" id="CHEBI:78440"/>
        <dbReference type="EC" id="3.2.2.9"/>
    </reaction>
</comment>
<feature type="binding site" evidence="5">
    <location>
        <position position="79"/>
    </location>
    <ligand>
        <name>substrate</name>
    </ligand>
</feature>
<evidence type="ECO:0000256" key="2">
    <source>
        <dbReference type="ARBA" id="ARBA00022605"/>
    </source>
</evidence>
<dbReference type="PANTHER" id="PTHR46832:SF1">
    <property type="entry name" value="5'-METHYLTHIOADENOSINE_S-ADENOSYLHOMOCYSTEINE NUCLEOSIDASE"/>
    <property type="match status" value="1"/>
</dbReference>
<comment type="caution">
    <text evidence="7">The sequence shown here is derived from an EMBL/GenBank/DDBJ whole genome shotgun (WGS) entry which is preliminary data.</text>
</comment>
<comment type="pathway">
    <text evidence="1 5">Amino-acid biosynthesis; L-methionine biosynthesis via salvage pathway; S-methyl-5-thio-alpha-D-ribose 1-phosphate from S-methyl-5'-thioadenosine (hydrolase route): step 1/2.</text>
</comment>
<dbReference type="Proteomes" id="UP001179280">
    <property type="component" value="Unassembled WGS sequence"/>
</dbReference>
<comment type="similarity">
    <text evidence="5">Belongs to the PNP/UDP phosphorylase family. MtnN subfamily.</text>
</comment>
<comment type="catalytic activity">
    <reaction evidence="5">
        <text>5'-deoxyadenosine + H2O = 5-deoxy-D-ribose + adenine</text>
        <dbReference type="Rhea" id="RHEA:29859"/>
        <dbReference type="ChEBI" id="CHEBI:15377"/>
        <dbReference type="ChEBI" id="CHEBI:16708"/>
        <dbReference type="ChEBI" id="CHEBI:17319"/>
        <dbReference type="ChEBI" id="CHEBI:149540"/>
        <dbReference type="EC" id="3.2.2.9"/>
    </reaction>
</comment>
<protein>
    <recommendedName>
        <fullName evidence="5">5'-methylthioadenosine/S-adenosylhomocysteine nucleosidase</fullName>
        <shortName evidence="5">MTA/SAH nucleosidase</shortName>
        <shortName evidence="5">MTAN</shortName>
        <ecNumber evidence="5">3.2.2.9</ecNumber>
    </recommendedName>
    <alternativeName>
        <fullName evidence="5">5'-deoxyadenosine nucleosidase</fullName>
        <shortName evidence="5">DOA nucleosidase</shortName>
        <shortName evidence="5">dAdo nucleosidase</shortName>
    </alternativeName>
    <alternativeName>
        <fullName evidence="5">5'-methylthioadenosine nucleosidase</fullName>
        <shortName evidence="5">MTA nucleosidase</shortName>
    </alternativeName>
    <alternativeName>
        <fullName evidence="5">S-adenosylhomocysteine nucleosidase</fullName>
        <shortName evidence="5">AdoHcy nucleosidase</shortName>
        <shortName evidence="5">SAH nucleosidase</shortName>
        <shortName evidence="5">SRH nucleosidase</shortName>
    </alternativeName>
</protein>
<evidence type="ECO:0000256" key="1">
    <source>
        <dbReference type="ARBA" id="ARBA00004945"/>
    </source>
</evidence>
<proteinExistence type="inferred from homology"/>
<keyword evidence="7" id="KW-0326">Glycosidase</keyword>
<feature type="binding site" evidence="5">
    <location>
        <begin position="174"/>
        <end position="175"/>
    </location>
    <ligand>
        <name>substrate</name>
    </ligand>
</feature>
<keyword evidence="3 5" id="KW-0378">Hydrolase</keyword>
<sequence length="232" mass="25064">MMKIGIIGAMEEEVEFLRTQILNPVVTTIADCEFTEGTIGKAGVVLTRCGIGKANAALATALLNDRYQPDYVINTGVAGGLNKTMSVGDLVISTEVRYHDVDATVFGYEYGQVPGMVPAFLPEPLLMAAAKKAAEKVGFHTEEGLIVTGDSFMGEESRVNEVKTRFPTAYCAEMEAGAIAQVCHQFKTPFVIIRALSDVAGQDAKMSYDTFLEKSAVNSAKQVMFMIEELVD</sequence>
<evidence type="ECO:0000259" key="6">
    <source>
        <dbReference type="Pfam" id="PF01048"/>
    </source>
</evidence>
<evidence type="ECO:0000256" key="4">
    <source>
        <dbReference type="ARBA" id="ARBA00023167"/>
    </source>
</evidence>
<feature type="domain" description="Nucleoside phosphorylase" evidence="6">
    <location>
        <begin position="3"/>
        <end position="220"/>
    </location>
</feature>
<evidence type="ECO:0000313" key="7">
    <source>
        <dbReference type="EMBL" id="MBM7838035.1"/>
    </source>
</evidence>
<feature type="active site" description="Proton donor" evidence="5">
    <location>
        <position position="198"/>
    </location>
</feature>
<feature type="binding site" evidence="5">
    <location>
        <position position="153"/>
    </location>
    <ligand>
        <name>substrate</name>
    </ligand>
</feature>
<reference evidence="7" key="1">
    <citation type="submission" date="2021-01" db="EMBL/GenBank/DDBJ databases">
        <title>Genomic Encyclopedia of Type Strains, Phase IV (KMG-IV): sequencing the most valuable type-strain genomes for metagenomic binning, comparative biology and taxonomic classification.</title>
        <authorList>
            <person name="Goeker M."/>
        </authorList>
    </citation>
    <scope>NUCLEOTIDE SEQUENCE</scope>
    <source>
        <strain evidence="7">DSM 21943</strain>
    </source>
</reference>
<feature type="active site" description="Proton acceptor" evidence="5">
    <location>
        <position position="13"/>
    </location>
</feature>
<dbReference type="EC" id="3.2.2.9" evidence="5"/>
<name>A0ABS2STA0_9BACI</name>
<dbReference type="NCBIfam" id="TIGR01704">
    <property type="entry name" value="MTA_SAH-Nsdase"/>
    <property type="match status" value="1"/>
</dbReference>
<keyword evidence="4 5" id="KW-0486">Methionine biosynthesis</keyword>
<dbReference type="SUPFAM" id="SSF53167">
    <property type="entry name" value="Purine and uridine phosphorylases"/>
    <property type="match status" value="1"/>
</dbReference>
<dbReference type="InterPro" id="IPR010049">
    <property type="entry name" value="MTA_SAH_Nsdase"/>
</dbReference>
<dbReference type="PANTHER" id="PTHR46832">
    <property type="entry name" value="5'-METHYLTHIOADENOSINE/S-ADENOSYLHOMOCYSTEINE NUCLEOSIDASE"/>
    <property type="match status" value="1"/>
</dbReference>